<accession>A0A6G0X4P6</accession>
<name>A0A6G0X4P6_9STRA</name>
<dbReference type="VEuPathDB" id="FungiDB:AeMF1_001469"/>
<dbReference type="SUPFAM" id="SSF52777">
    <property type="entry name" value="CoA-dependent acyltransferases"/>
    <property type="match status" value="1"/>
</dbReference>
<evidence type="ECO:0008006" key="3">
    <source>
        <dbReference type="Google" id="ProtNLM"/>
    </source>
</evidence>
<protein>
    <recommendedName>
        <fullName evidence="3">Condensation domain-containing protein</fullName>
    </recommendedName>
</protein>
<keyword evidence="2" id="KW-1185">Reference proteome</keyword>
<dbReference type="EMBL" id="VJMJ01000106">
    <property type="protein sequence ID" value="KAF0734759.1"/>
    <property type="molecule type" value="Genomic_DNA"/>
</dbReference>
<sequence>MVSSSKMSVAVRLLEPEGYIVHAPPTQTITIYSTDSPGAIPRAKAYVQARLNAIVQANPWLTGRVVTDFIGTNLSLQYDPTANTLPLEESSMPKLSTAMDYQELTNLFKPLEVRQGTDLINKDEPPFRVHWITITPTRCALFMTISHGISDGYTYYRYRLYGMLSATTPIQTLDPNRFYDFEQVSNVNSAWGNDSAALMSRFPLICNILGTLLFSPKPNYALRTISKDWIAREKAKAVAHLPHVAFVSTNDVLTSWFFRECNSVVGFMTINYRGRMKGLASHLAGNYTSWLGYQPEDYASPALMRESLTSNVLRRVALATFRGCSRALHQ</sequence>
<comment type="caution">
    <text evidence="1">The sequence shown here is derived from an EMBL/GenBank/DDBJ whole genome shotgun (WGS) entry which is preliminary data.</text>
</comment>
<organism evidence="1 2">
    <name type="scientific">Aphanomyces euteiches</name>
    <dbReference type="NCBI Taxonomy" id="100861"/>
    <lineage>
        <taxon>Eukaryota</taxon>
        <taxon>Sar</taxon>
        <taxon>Stramenopiles</taxon>
        <taxon>Oomycota</taxon>
        <taxon>Saprolegniomycetes</taxon>
        <taxon>Saprolegniales</taxon>
        <taxon>Verrucalvaceae</taxon>
        <taxon>Aphanomyces</taxon>
    </lineage>
</organism>
<proteinExistence type="predicted"/>
<evidence type="ECO:0000313" key="1">
    <source>
        <dbReference type="EMBL" id="KAF0734759.1"/>
    </source>
</evidence>
<evidence type="ECO:0000313" key="2">
    <source>
        <dbReference type="Proteomes" id="UP000481153"/>
    </source>
</evidence>
<reference evidence="1 2" key="1">
    <citation type="submission" date="2019-07" db="EMBL/GenBank/DDBJ databases">
        <title>Genomics analysis of Aphanomyces spp. identifies a new class of oomycete effector associated with host adaptation.</title>
        <authorList>
            <person name="Gaulin E."/>
        </authorList>
    </citation>
    <scope>NUCLEOTIDE SEQUENCE [LARGE SCALE GENOMIC DNA]</scope>
    <source>
        <strain evidence="1 2">ATCC 201684</strain>
    </source>
</reference>
<dbReference type="Proteomes" id="UP000481153">
    <property type="component" value="Unassembled WGS sequence"/>
</dbReference>
<gene>
    <name evidence="1" type="ORF">Ae201684_008610</name>
</gene>
<dbReference type="Gene3D" id="3.30.559.10">
    <property type="entry name" value="Chloramphenicol acetyltransferase-like domain"/>
    <property type="match status" value="1"/>
</dbReference>
<dbReference type="AlphaFoldDB" id="A0A6G0X4P6"/>
<dbReference type="VEuPathDB" id="FungiDB:AeMF1_001470"/>
<dbReference type="InterPro" id="IPR023213">
    <property type="entry name" value="CAT-like_dom_sf"/>
</dbReference>